<evidence type="ECO:0000313" key="1">
    <source>
        <dbReference type="EMBL" id="GHG07189.1"/>
    </source>
</evidence>
<proteinExistence type="predicted"/>
<sequence length="108" mass="11898">MSETSPIYSGQGVPETFAAFKNRPCALGVEHPNFILPTPIEIKALRKLMGFSQVDVAKLTGCKWNVKGSSAVRKWETVEGKEHRSISPSAWQLMLLKSGLVTMEPLVL</sequence>
<protein>
    <submittedName>
        <fullName evidence="1">Uncharacterized protein</fullName>
    </submittedName>
</protein>
<reference evidence="1" key="2">
    <citation type="submission" date="2020-09" db="EMBL/GenBank/DDBJ databases">
        <authorList>
            <person name="Sun Q."/>
            <person name="Kim S."/>
        </authorList>
    </citation>
    <scope>NUCLEOTIDE SEQUENCE</scope>
    <source>
        <strain evidence="1">KCTC 42731</strain>
    </source>
</reference>
<comment type="caution">
    <text evidence="1">The sequence shown here is derived from an EMBL/GenBank/DDBJ whole genome shotgun (WGS) entry which is preliminary data.</text>
</comment>
<reference evidence="1" key="1">
    <citation type="journal article" date="2014" name="Int. J. Syst. Evol. Microbiol.">
        <title>Complete genome sequence of Corynebacterium casei LMG S-19264T (=DSM 44701T), isolated from a smear-ripened cheese.</title>
        <authorList>
            <consortium name="US DOE Joint Genome Institute (JGI-PGF)"/>
            <person name="Walter F."/>
            <person name="Albersmeier A."/>
            <person name="Kalinowski J."/>
            <person name="Ruckert C."/>
        </authorList>
    </citation>
    <scope>NUCLEOTIDE SEQUENCE</scope>
    <source>
        <strain evidence="1">KCTC 42731</strain>
    </source>
</reference>
<dbReference type="EMBL" id="BNCK01000014">
    <property type="protein sequence ID" value="GHG07189.1"/>
    <property type="molecule type" value="Genomic_DNA"/>
</dbReference>
<name>A0A919BS62_9GAMM</name>
<accession>A0A919BS62</accession>
<dbReference type="CDD" id="cd00093">
    <property type="entry name" value="HTH_XRE"/>
    <property type="match status" value="1"/>
</dbReference>
<evidence type="ECO:0000313" key="2">
    <source>
        <dbReference type="Proteomes" id="UP000623842"/>
    </source>
</evidence>
<dbReference type="InterPro" id="IPR010982">
    <property type="entry name" value="Lambda_DNA-bd_dom_sf"/>
</dbReference>
<dbReference type="InterPro" id="IPR001387">
    <property type="entry name" value="Cro/C1-type_HTH"/>
</dbReference>
<dbReference type="RefSeq" id="WP_189774687.1">
    <property type="nucleotide sequence ID" value="NZ_BNCK01000014.1"/>
</dbReference>
<organism evidence="1 2">
    <name type="scientific">Thalassotalea marina</name>
    <dbReference type="NCBI Taxonomy" id="1673741"/>
    <lineage>
        <taxon>Bacteria</taxon>
        <taxon>Pseudomonadati</taxon>
        <taxon>Pseudomonadota</taxon>
        <taxon>Gammaproteobacteria</taxon>
        <taxon>Alteromonadales</taxon>
        <taxon>Colwelliaceae</taxon>
        <taxon>Thalassotalea</taxon>
    </lineage>
</organism>
<gene>
    <name evidence="1" type="ORF">GCM10017161_41140</name>
</gene>
<dbReference type="Gene3D" id="1.10.260.40">
    <property type="entry name" value="lambda repressor-like DNA-binding domains"/>
    <property type="match status" value="1"/>
</dbReference>
<dbReference type="GO" id="GO:0003677">
    <property type="term" value="F:DNA binding"/>
    <property type="evidence" value="ECO:0007669"/>
    <property type="project" value="InterPro"/>
</dbReference>
<dbReference type="Proteomes" id="UP000623842">
    <property type="component" value="Unassembled WGS sequence"/>
</dbReference>
<dbReference type="AlphaFoldDB" id="A0A919BS62"/>
<keyword evidence="2" id="KW-1185">Reference proteome</keyword>